<evidence type="ECO:0000256" key="1">
    <source>
        <dbReference type="SAM" id="MobiDB-lite"/>
    </source>
</evidence>
<dbReference type="VEuPathDB" id="FungiDB:KRP23_5222"/>
<protein>
    <submittedName>
        <fullName evidence="2">Uncharacterized protein</fullName>
    </submittedName>
</protein>
<dbReference type="AlphaFoldDB" id="H3GF60"/>
<reference evidence="2" key="2">
    <citation type="submission" date="2015-06" db="UniProtKB">
        <authorList>
            <consortium name="EnsemblProtists"/>
        </authorList>
    </citation>
    <scope>IDENTIFICATION</scope>
    <source>
        <strain evidence="2">Pr102</strain>
    </source>
</reference>
<dbReference type="Proteomes" id="UP000005238">
    <property type="component" value="Unassembled WGS sequence"/>
</dbReference>
<feature type="region of interest" description="Disordered" evidence="1">
    <location>
        <begin position="30"/>
        <end position="50"/>
    </location>
</feature>
<organism evidence="2 3">
    <name type="scientific">Phytophthora ramorum</name>
    <name type="common">Sudden oak death agent</name>
    <dbReference type="NCBI Taxonomy" id="164328"/>
    <lineage>
        <taxon>Eukaryota</taxon>
        <taxon>Sar</taxon>
        <taxon>Stramenopiles</taxon>
        <taxon>Oomycota</taxon>
        <taxon>Peronosporomycetes</taxon>
        <taxon>Peronosporales</taxon>
        <taxon>Peronosporaceae</taxon>
        <taxon>Phytophthora</taxon>
    </lineage>
</organism>
<dbReference type="EnsemblProtists" id="Phyra74323">
    <property type="protein sequence ID" value="Phyra74323"/>
    <property type="gene ID" value="Phyra74323"/>
</dbReference>
<evidence type="ECO:0000313" key="2">
    <source>
        <dbReference type="EnsemblProtists" id="Phyra74323"/>
    </source>
</evidence>
<dbReference type="eggNOG" id="ENOG502SXWQ">
    <property type="taxonomic scope" value="Eukaryota"/>
</dbReference>
<sequence length="533" mass="56695">MSTPTTSSSKTPAASATASAVVASKATTAAASATTATGIASTAMPTSAATESRLSVAGYHSRWHEKHAIRNKTGKIIAVETGVGIYSPGGEGVPLDYGSEVEEGELEGDKDILSPGHTDPNVGLRRPREDDPNASSSKRSRSGSGTPLAAAGALTTPRDGDDSAPSAVVAASRTEPVCEPWMPSQSEIGSRFGATAPPNLYALYSCNAIVDDDVAKRVHFDPLTNQRRDYYIGLFHELRWFASKKTSRRSKVPEWQALCQSWSAFVENFNKNPAGYRDRISQARERYEKFSKRGKLERLHHGAVGIGLPCAVPYDTACEYCYPGAVRITERDVNGYTSMCVPDDLKTLRASFQAQASSSAADNRSTYPSAVGDYSARPSFTPFGGGGGGGLRTPSPFPECPPSGHSVIPTYRVGEEILSNEYENEPDLGSGSDDQQFAGRSSELPRVRLATGVGGAGRRPGFGQPNLESRLEAVERLQASQFAALRQELSLLKAQLAEVAQTTSNVKVEVGTRLSGVSKRVAALESALASHQT</sequence>
<dbReference type="VEuPathDB" id="FungiDB:KRP22_2514"/>
<reference evidence="3" key="1">
    <citation type="journal article" date="2006" name="Science">
        <title>Phytophthora genome sequences uncover evolutionary origins and mechanisms of pathogenesis.</title>
        <authorList>
            <person name="Tyler B.M."/>
            <person name="Tripathy S."/>
            <person name="Zhang X."/>
            <person name="Dehal P."/>
            <person name="Jiang R.H."/>
            <person name="Aerts A."/>
            <person name="Arredondo F.D."/>
            <person name="Baxter L."/>
            <person name="Bensasson D."/>
            <person name="Beynon J.L."/>
            <person name="Chapman J."/>
            <person name="Damasceno C.M."/>
            <person name="Dorrance A.E."/>
            <person name="Dou D."/>
            <person name="Dickerman A.W."/>
            <person name="Dubchak I.L."/>
            <person name="Garbelotto M."/>
            <person name="Gijzen M."/>
            <person name="Gordon S.G."/>
            <person name="Govers F."/>
            <person name="Grunwald N.J."/>
            <person name="Huang W."/>
            <person name="Ivors K.L."/>
            <person name="Jones R.W."/>
            <person name="Kamoun S."/>
            <person name="Krampis K."/>
            <person name="Lamour K.H."/>
            <person name="Lee M.K."/>
            <person name="McDonald W.H."/>
            <person name="Medina M."/>
            <person name="Meijer H.J."/>
            <person name="Nordberg E.K."/>
            <person name="Maclean D.J."/>
            <person name="Ospina-Giraldo M.D."/>
            <person name="Morris P.F."/>
            <person name="Phuntumart V."/>
            <person name="Putnam N.H."/>
            <person name="Rash S."/>
            <person name="Rose J.K."/>
            <person name="Sakihama Y."/>
            <person name="Salamov A.A."/>
            <person name="Savidor A."/>
            <person name="Scheuring C.F."/>
            <person name="Smith B.M."/>
            <person name="Sobral B.W."/>
            <person name="Terry A."/>
            <person name="Torto-Alalibo T.A."/>
            <person name="Win J."/>
            <person name="Xu Z."/>
            <person name="Zhang H."/>
            <person name="Grigoriev I.V."/>
            <person name="Rokhsar D.S."/>
            <person name="Boore J.L."/>
        </authorList>
    </citation>
    <scope>NUCLEOTIDE SEQUENCE [LARGE SCALE GENOMIC DNA]</scope>
    <source>
        <strain evidence="3">Pr102</strain>
    </source>
</reference>
<feature type="compositionally biased region" description="Low complexity" evidence="1">
    <location>
        <begin position="30"/>
        <end position="43"/>
    </location>
</feature>
<accession>H3GF60</accession>
<feature type="region of interest" description="Disordered" evidence="1">
    <location>
        <begin position="102"/>
        <end position="167"/>
    </location>
</feature>
<feature type="region of interest" description="Disordered" evidence="1">
    <location>
        <begin position="423"/>
        <end position="443"/>
    </location>
</feature>
<feature type="region of interest" description="Disordered" evidence="1">
    <location>
        <begin position="355"/>
        <end position="395"/>
    </location>
</feature>
<evidence type="ECO:0000313" key="3">
    <source>
        <dbReference type="Proteomes" id="UP000005238"/>
    </source>
</evidence>
<keyword evidence="3" id="KW-1185">Reference proteome</keyword>
<dbReference type="HOGENOM" id="CLU_038884_0_0_1"/>
<feature type="compositionally biased region" description="Low complexity" evidence="1">
    <location>
        <begin position="142"/>
        <end position="167"/>
    </location>
</feature>
<dbReference type="EMBL" id="DS566004">
    <property type="status" value="NOT_ANNOTATED_CDS"/>
    <property type="molecule type" value="Genomic_DNA"/>
</dbReference>
<name>H3GF60_PHYRM</name>
<proteinExistence type="predicted"/>
<dbReference type="InParanoid" id="H3GF60"/>